<feature type="transmembrane region" description="Helical" evidence="1">
    <location>
        <begin position="32"/>
        <end position="52"/>
    </location>
</feature>
<evidence type="ECO:0000313" key="2">
    <source>
        <dbReference type="EMBL" id="QGT99282.1"/>
    </source>
</evidence>
<dbReference type="KEGG" id="salq:SYNTR_0689"/>
<dbReference type="AlphaFoldDB" id="A0A6I6DE14"/>
<dbReference type="EMBL" id="CP046457">
    <property type="protein sequence ID" value="QGT99282.1"/>
    <property type="molecule type" value="Genomic_DNA"/>
</dbReference>
<accession>A0A6I6DE14</accession>
<evidence type="ECO:0000313" key="3">
    <source>
        <dbReference type="Proteomes" id="UP000426444"/>
    </source>
</evidence>
<proteinExistence type="predicted"/>
<keyword evidence="1" id="KW-1133">Transmembrane helix</keyword>
<name>A0A6I6DE14_9FIRM</name>
<dbReference type="RefSeq" id="WP_156203197.1">
    <property type="nucleotide sequence ID" value="NZ_CP046457.1"/>
</dbReference>
<keyword evidence="3" id="KW-1185">Reference proteome</keyword>
<evidence type="ECO:0000256" key="1">
    <source>
        <dbReference type="SAM" id="Phobius"/>
    </source>
</evidence>
<keyword evidence="1" id="KW-0472">Membrane</keyword>
<sequence>MANIKVYFSLLFATFLLIQFSIYALLSTNNSWYWMGIIFSSFAITYIIYILYSKLTYQIKPKKEYSFYITDDNNNDEDVLFKNLRKRY</sequence>
<reference evidence="3" key="1">
    <citation type="journal article" date="2019" name="Microbiology">
        <title>Complete Genome Sequence of an Uncultured Bacterium of the Candidate Phylum Bipolaricaulota.</title>
        <authorList>
            <person name="Kadnikov V.V."/>
            <person name="Mardanov A.V."/>
            <person name="Beletsky A.V."/>
            <person name="Frank Y.A."/>
            <person name="Karnachuk O.V."/>
            <person name="Ravin N.V."/>
        </authorList>
    </citation>
    <scope>NUCLEOTIDE SEQUENCE [LARGE SCALE GENOMIC DNA]</scope>
</reference>
<dbReference type="Proteomes" id="UP000426444">
    <property type="component" value="Chromosome"/>
</dbReference>
<organism evidence="2 3">
    <name type="scientific">Candidatus Syntrophocurvum alkaliphilum</name>
    <dbReference type="NCBI Taxonomy" id="2293317"/>
    <lineage>
        <taxon>Bacteria</taxon>
        <taxon>Bacillati</taxon>
        <taxon>Bacillota</taxon>
        <taxon>Clostridia</taxon>
        <taxon>Eubacteriales</taxon>
        <taxon>Syntrophomonadaceae</taxon>
        <taxon>Candidatus Syntrophocurvum</taxon>
    </lineage>
</organism>
<gene>
    <name evidence="2" type="ORF">SYNTR_0689</name>
</gene>
<protein>
    <submittedName>
        <fullName evidence="2">Uncharacterized protein</fullName>
    </submittedName>
</protein>
<feature type="transmembrane region" description="Helical" evidence="1">
    <location>
        <begin position="7"/>
        <end position="26"/>
    </location>
</feature>
<keyword evidence="1" id="KW-0812">Transmembrane</keyword>